<reference evidence="5" key="2">
    <citation type="submission" date="2015-11" db="EMBL/GenBank/DDBJ databases">
        <authorList>
            <person name="Zhang Y."/>
            <person name="Guo Z."/>
        </authorList>
    </citation>
    <scope>NUCLEOTIDE SEQUENCE</scope>
</reference>
<evidence type="ECO:0000313" key="6">
    <source>
        <dbReference type="Proteomes" id="UP000017246"/>
    </source>
</evidence>
<evidence type="ECO:0000256" key="4">
    <source>
        <dbReference type="SAM" id="MobiDB-lite"/>
    </source>
</evidence>
<dbReference type="PANTHER" id="PTHR12241">
    <property type="entry name" value="TUBULIN POLYGLUTAMYLASE"/>
    <property type="match status" value="1"/>
</dbReference>
<accession>A0A068YFC3</accession>
<dbReference type="Pfam" id="PF03133">
    <property type="entry name" value="TTL"/>
    <property type="match status" value="2"/>
</dbReference>
<dbReference type="SUPFAM" id="SSF56059">
    <property type="entry name" value="Glutathione synthetase ATP-binding domain-like"/>
    <property type="match status" value="1"/>
</dbReference>
<keyword evidence="1" id="KW-0436">Ligase</keyword>
<dbReference type="PANTHER" id="PTHR12241:SF147">
    <property type="entry name" value="TUBULIN POLYGLUTAMYLASE TTLL7"/>
    <property type="match status" value="1"/>
</dbReference>
<dbReference type="eggNOG" id="KOG2158">
    <property type="taxonomic scope" value="Eukaryota"/>
</dbReference>
<feature type="region of interest" description="Disordered" evidence="4">
    <location>
        <begin position="546"/>
        <end position="585"/>
    </location>
</feature>
<protein>
    <submittedName>
        <fullName evidence="5">Tubulin polyglutamylase TTLL7</fullName>
    </submittedName>
</protein>
<evidence type="ECO:0000256" key="3">
    <source>
        <dbReference type="ARBA" id="ARBA00022840"/>
    </source>
</evidence>
<dbReference type="InterPro" id="IPR004344">
    <property type="entry name" value="TTL/TTLL_fam"/>
</dbReference>
<dbReference type="AlphaFoldDB" id="A0A068YFC3"/>
<dbReference type="OMA" id="EADLECF"/>
<feature type="region of interest" description="Disordered" evidence="4">
    <location>
        <begin position="493"/>
        <end position="526"/>
    </location>
</feature>
<evidence type="ECO:0000256" key="2">
    <source>
        <dbReference type="ARBA" id="ARBA00022741"/>
    </source>
</evidence>
<reference evidence="5" key="1">
    <citation type="journal article" date="2013" name="Nature">
        <title>The genomes of four tapeworm species reveal adaptations to parasitism.</title>
        <authorList>
            <person name="Tsai I.J."/>
            <person name="Zarowiecki M."/>
            <person name="Holroyd N."/>
            <person name="Garciarrubio A."/>
            <person name="Sanchez-Flores A."/>
            <person name="Brooks K.L."/>
            <person name="Tracey A."/>
            <person name="Bobes R.J."/>
            <person name="Fragoso G."/>
            <person name="Sciutto E."/>
            <person name="Aslett M."/>
            <person name="Beasley H."/>
            <person name="Bennett H.M."/>
            <person name="Cai J."/>
            <person name="Camicia F."/>
            <person name="Clark R."/>
            <person name="Cucher M."/>
            <person name="De Silva N."/>
            <person name="Day T.A."/>
            <person name="Deplazes P."/>
            <person name="Estrada K."/>
            <person name="Fernandez C."/>
            <person name="Holland P.W."/>
            <person name="Hou J."/>
            <person name="Hu S."/>
            <person name="Huckvale T."/>
            <person name="Hung S.S."/>
            <person name="Kamenetzky L."/>
            <person name="Keane J.A."/>
            <person name="Kiss F."/>
            <person name="Koziol U."/>
            <person name="Lambert O."/>
            <person name="Liu K."/>
            <person name="Luo X."/>
            <person name="Luo Y."/>
            <person name="Macchiaroli N."/>
            <person name="Nichol S."/>
            <person name="Paps J."/>
            <person name="Parkinson J."/>
            <person name="Pouchkina-Stantcheva N."/>
            <person name="Riddiford N."/>
            <person name="Rosenzvit M."/>
            <person name="Salinas G."/>
            <person name="Wasmuth J.D."/>
            <person name="Zamanian M."/>
            <person name="Zheng Y."/>
            <person name="Cai X."/>
            <person name="Soberon X."/>
            <person name="Olson P.D."/>
            <person name="Laclette J.P."/>
            <person name="Brehm K."/>
            <person name="Berriman M."/>
            <person name="Garciarrubio A."/>
            <person name="Bobes R.J."/>
            <person name="Fragoso G."/>
            <person name="Sanchez-Flores A."/>
            <person name="Estrada K."/>
            <person name="Cevallos M.A."/>
            <person name="Morett E."/>
            <person name="Gonzalez V."/>
            <person name="Portillo T."/>
            <person name="Ochoa-Leyva A."/>
            <person name="Jose M.V."/>
            <person name="Sciutto E."/>
            <person name="Landa A."/>
            <person name="Jimenez L."/>
            <person name="Valdes V."/>
            <person name="Carrero J.C."/>
            <person name="Larralde C."/>
            <person name="Morales-Montor J."/>
            <person name="Limon-Lason J."/>
            <person name="Soberon X."/>
            <person name="Laclette J.P."/>
        </authorList>
    </citation>
    <scope>NUCLEOTIDE SEQUENCE [LARGE SCALE GENOMIC DNA]</scope>
</reference>
<dbReference type="GO" id="GO:0070740">
    <property type="term" value="F:tubulin-glutamic acid ligase activity"/>
    <property type="evidence" value="ECO:0007669"/>
    <property type="project" value="TreeGrafter"/>
</dbReference>
<feature type="region of interest" description="Disordered" evidence="4">
    <location>
        <begin position="241"/>
        <end position="262"/>
    </location>
</feature>
<keyword evidence="2" id="KW-0547">Nucleotide-binding</keyword>
<feature type="compositionally biased region" description="Basic residues" evidence="4">
    <location>
        <begin position="501"/>
        <end position="513"/>
    </location>
</feature>
<name>A0A068YFC3_ECHMU</name>
<dbReference type="GO" id="GO:0000226">
    <property type="term" value="P:microtubule cytoskeleton organization"/>
    <property type="evidence" value="ECO:0007669"/>
    <property type="project" value="TreeGrafter"/>
</dbReference>
<keyword evidence="6" id="KW-1185">Reference proteome</keyword>
<dbReference type="OrthoDB" id="202825at2759"/>
<dbReference type="Proteomes" id="UP000017246">
    <property type="component" value="Unassembled WGS sequence"/>
</dbReference>
<dbReference type="PROSITE" id="PS51221">
    <property type="entry name" value="TTL"/>
    <property type="match status" value="1"/>
</dbReference>
<dbReference type="STRING" id="6211.A0A068YFC3"/>
<proteinExistence type="predicted"/>
<dbReference type="EMBL" id="LN902848">
    <property type="protein sequence ID" value="CDS43482.1"/>
    <property type="molecule type" value="Genomic_DNA"/>
</dbReference>
<dbReference type="GO" id="GO:0036064">
    <property type="term" value="C:ciliary basal body"/>
    <property type="evidence" value="ECO:0007669"/>
    <property type="project" value="TreeGrafter"/>
</dbReference>
<sequence>MLKPYQRVNHFPGMVEICRKDFFTKHYNKQVKSDSRNYNFYPKTWILPQEYAAFLTYARKNPHPAYIVKPANGAMGMGIRLYRNVESVPSSSSQYGPCVVQEYVTNPYLIDGFKFDLRIYVLITSCCPLRIFVYNEGLVRLSAEKYMDPMGPNGESMYRHLTNYAVNRKHHAYMKTNDETDGNKRSFAFLEDYLARHAGLSDCRMLWRRIRNLVVKTVILAAPHVYHGYRLFHHSGDYRCSSGTSSGSTTTTTTTSSETRFGGFNGKGGGSTHSAAFEILGFDVILDADLKPWLLEVNRSPSFGVDQSLDLRVKSGLLRDALALINIRASDKRRSEEWQRAHAVQRLLNPTTTAVNAVCDTKLWQCSGTLKSKYLASDWLKNPRDLLNRINGIRERLGEMHREADLECFENSNCGNWRRVYPTMDKTLEQRYNTLIVNVFTEFNKGRPGDVDRVIPASLSESQKEEELRQQLFYLEKEASKLVKQRVNDKIPLPQQPKTQQQHHRQQQQHHLRVLNTGTSTPPTFPPRYCFREKWRSRNQSAVSMFSHPFWEDPNGLAESDEEGEEEVKKEEEEGSGGKEFLYRF</sequence>
<evidence type="ECO:0000256" key="1">
    <source>
        <dbReference type="ARBA" id="ARBA00022598"/>
    </source>
</evidence>
<gene>
    <name evidence="5" type="ORF">EmuJ_001125100</name>
</gene>
<dbReference type="GO" id="GO:0015631">
    <property type="term" value="F:tubulin binding"/>
    <property type="evidence" value="ECO:0007669"/>
    <property type="project" value="TreeGrafter"/>
</dbReference>
<dbReference type="Gene3D" id="3.30.470.20">
    <property type="entry name" value="ATP-grasp fold, B domain"/>
    <property type="match status" value="1"/>
</dbReference>
<feature type="compositionally biased region" description="Low complexity" evidence="4">
    <location>
        <begin position="241"/>
        <end position="257"/>
    </location>
</feature>
<organism evidence="5 6">
    <name type="scientific">Echinococcus multilocularis</name>
    <name type="common">Fox tapeworm</name>
    <dbReference type="NCBI Taxonomy" id="6211"/>
    <lineage>
        <taxon>Eukaryota</taxon>
        <taxon>Metazoa</taxon>
        <taxon>Spiralia</taxon>
        <taxon>Lophotrochozoa</taxon>
        <taxon>Platyhelminthes</taxon>
        <taxon>Cestoda</taxon>
        <taxon>Eucestoda</taxon>
        <taxon>Cyclophyllidea</taxon>
        <taxon>Taeniidae</taxon>
        <taxon>Echinococcus</taxon>
    </lineage>
</organism>
<keyword evidence="3" id="KW-0067">ATP-binding</keyword>
<dbReference type="GO" id="GO:0005524">
    <property type="term" value="F:ATP binding"/>
    <property type="evidence" value="ECO:0007669"/>
    <property type="project" value="UniProtKB-KW"/>
</dbReference>
<evidence type="ECO:0000313" key="5">
    <source>
        <dbReference type="EMBL" id="CDS43482.1"/>
    </source>
</evidence>